<dbReference type="Gene3D" id="3.20.20.80">
    <property type="entry name" value="Glycosidases"/>
    <property type="match status" value="1"/>
</dbReference>
<proteinExistence type="predicted"/>
<dbReference type="EMBL" id="MHJM01000030">
    <property type="protein sequence ID" value="OGY67249.1"/>
    <property type="molecule type" value="Genomic_DNA"/>
</dbReference>
<sequence length="429" mass="48259">MKRAVQFLIFVIAGAGLFLFFSINNSVTIPDASKTASEQLVVSEKPKEVETEVNQYGDIPPQKPLANPPEIIKAVYATGWTAGGIKGLNRMIDLIKNTELNAIIIDIKDYSGELSYQTDIEEVERYGKDRDLKILRPNAMIKKLHDEGIYVIARQTVFQDPVLAKARPDLALTSSSTGKQWLDNKKVMWIDPASKEAWDYNIAIAKDVLARGFDELNFDYIRFASDGKVDDIIYPFWDGKTFKRYVIRDFWKYLRKALPDDKISADLFGLATLNYGDMGIGQNIDDAFHYFDVIAPMLYPSHYHEGFNGYQTPASKPYEVVLASMLEAEDRLDAYILNAANSTSTEKYLVKKPQLRPWLQDFDLGADYDAAKVRAQIMATYAASGYCQKVATTTDSSGFSCDPAKENLIGGWMLWDPSNVYTKAALLSE</sequence>
<dbReference type="AlphaFoldDB" id="A0A1G1ZS03"/>
<protein>
    <recommendedName>
        <fullName evidence="1">DUF4015 domain-containing protein</fullName>
    </recommendedName>
</protein>
<accession>A0A1G1ZS03</accession>
<dbReference type="Pfam" id="PF13200">
    <property type="entry name" value="DUF4015"/>
    <property type="match status" value="1"/>
</dbReference>
<evidence type="ECO:0000313" key="3">
    <source>
        <dbReference type="Proteomes" id="UP000176284"/>
    </source>
</evidence>
<dbReference type="InterPro" id="IPR017853">
    <property type="entry name" value="GH"/>
</dbReference>
<comment type="caution">
    <text evidence="2">The sequence shown here is derived from an EMBL/GenBank/DDBJ whole genome shotgun (WGS) entry which is preliminary data.</text>
</comment>
<evidence type="ECO:0000259" key="1">
    <source>
        <dbReference type="Pfam" id="PF13200"/>
    </source>
</evidence>
<dbReference type="STRING" id="1798410.A3H63_02970"/>
<name>A0A1G1ZS03_9BACT</name>
<organism evidence="2 3">
    <name type="scientific">Candidatus Harrisonbacteria bacterium RIFCSPLOWO2_02_FULL_45_10c</name>
    <dbReference type="NCBI Taxonomy" id="1798410"/>
    <lineage>
        <taxon>Bacteria</taxon>
        <taxon>Candidatus Harrisoniibacteriota</taxon>
    </lineage>
</organism>
<dbReference type="InterPro" id="IPR025275">
    <property type="entry name" value="DUF4015"/>
</dbReference>
<dbReference type="SUPFAM" id="SSF51445">
    <property type="entry name" value="(Trans)glycosidases"/>
    <property type="match status" value="1"/>
</dbReference>
<dbReference type="Proteomes" id="UP000176284">
    <property type="component" value="Unassembled WGS sequence"/>
</dbReference>
<evidence type="ECO:0000313" key="2">
    <source>
        <dbReference type="EMBL" id="OGY67249.1"/>
    </source>
</evidence>
<reference evidence="2 3" key="1">
    <citation type="journal article" date="2016" name="Nat. Commun.">
        <title>Thousands of microbial genomes shed light on interconnected biogeochemical processes in an aquifer system.</title>
        <authorList>
            <person name="Anantharaman K."/>
            <person name="Brown C.T."/>
            <person name="Hug L.A."/>
            <person name="Sharon I."/>
            <person name="Castelle C.J."/>
            <person name="Probst A.J."/>
            <person name="Thomas B.C."/>
            <person name="Singh A."/>
            <person name="Wilkins M.J."/>
            <person name="Karaoz U."/>
            <person name="Brodie E.L."/>
            <person name="Williams K.H."/>
            <person name="Hubbard S.S."/>
            <person name="Banfield J.F."/>
        </authorList>
    </citation>
    <scope>NUCLEOTIDE SEQUENCE [LARGE SCALE GENOMIC DNA]</scope>
</reference>
<gene>
    <name evidence="2" type="ORF">A3H63_02970</name>
</gene>
<feature type="domain" description="DUF4015" evidence="1">
    <location>
        <begin position="74"/>
        <end position="383"/>
    </location>
</feature>